<dbReference type="Pfam" id="PF01165">
    <property type="entry name" value="Ribosomal_S21"/>
    <property type="match status" value="1"/>
</dbReference>
<keyword evidence="7" id="KW-1185">Reference proteome</keyword>
<organism evidence="4 7">
    <name type="scientific">Adineta ricciae</name>
    <name type="common">Rotifer</name>
    <dbReference type="NCBI Taxonomy" id="249248"/>
    <lineage>
        <taxon>Eukaryota</taxon>
        <taxon>Metazoa</taxon>
        <taxon>Spiralia</taxon>
        <taxon>Gnathifera</taxon>
        <taxon>Rotifera</taxon>
        <taxon>Eurotatoria</taxon>
        <taxon>Bdelloidea</taxon>
        <taxon>Adinetida</taxon>
        <taxon>Adinetidae</taxon>
        <taxon>Adineta</taxon>
    </lineage>
</organism>
<evidence type="ECO:0000313" key="5">
    <source>
        <dbReference type="EMBL" id="CAF0987349.1"/>
    </source>
</evidence>
<keyword evidence="3" id="KW-0687">Ribonucleoprotein</keyword>
<dbReference type="OrthoDB" id="2501249at2759"/>
<proteinExistence type="inferred from homology"/>
<dbReference type="GO" id="GO:1990904">
    <property type="term" value="C:ribonucleoprotein complex"/>
    <property type="evidence" value="ECO:0007669"/>
    <property type="project" value="UniProtKB-KW"/>
</dbReference>
<dbReference type="EMBL" id="CAJNOR010000396">
    <property type="protein sequence ID" value="CAF0902013.1"/>
    <property type="molecule type" value="Genomic_DNA"/>
</dbReference>
<dbReference type="Proteomes" id="UP000663852">
    <property type="component" value="Unassembled WGS sequence"/>
</dbReference>
<dbReference type="Proteomes" id="UP000663828">
    <property type="component" value="Unassembled WGS sequence"/>
</dbReference>
<evidence type="ECO:0008006" key="8">
    <source>
        <dbReference type="Google" id="ProtNLM"/>
    </source>
</evidence>
<evidence type="ECO:0000256" key="3">
    <source>
        <dbReference type="ARBA" id="ARBA00023274"/>
    </source>
</evidence>
<protein>
    <recommendedName>
        <fullName evidence="8">Ribosomal protein S21</fullName>
    </recommendedName>
</protein>
<evidence type="ECO:0000256" key="1">
    <source>
        <dbReference type="ARBA" id="ARBA00006640"/>
    </source>
</evidence>
<dbReference type="GO" id="GO:0006412">
    <property type="term" value="P:translation"/>
    <property type="evidence" value="ECO:0007669"/>
    <property type="project" value="InterPro"/>
</dbReference>
<accession>A0A813ZNJ9</accession>
<dbReference type="PANTHER" id="PTHR21109:SF0">
    <property type="entry name" value="SMALL RIBOSOMAL SUBUNIT PROTEIN BS21M"/>
    <property type="match status" value="1"/>
</dbReference>
<dbReference type="NCBIfam" id="TIGR00030">
    <property type="entry name" value="S21p"/>
    <property type="match status" value="1"/>
</dbReference>
<dbReference type="InterPro" id="IPR001911">
    <property type="entry name" value="Ribosomal_bS21"/>
</dbReference>
<comment type="similarity">
    <text evidence="1">Belongs to the bacterial ribosomal protein bS21 family.</text>
</comment>
<dbReference type="GO" id="GO:0005840">
    <property type="term" value="C:ribosome"/>
    <property type="evidence" value="ECO:0007669"/>
    <property type="project" value="UniProtKB-KW"/>
</dbReference>
<keyword evidence="2" id="KW-0689">Ribosomal protein</keyword>
<dbReference type="GO" id="GO:0003735">
    <property type="term" value="F:structural constituent of ribosome"/>
    <property type="evidence" value="ECO:0007669"/>
    <property type="project" value="InterPro"/>
</dbReference>
<dbReference type="AlphaFoldDB" id="A0A813ZNJ9"/>
<gene>
    <name evidence="5" type="ORF">EDS130_LOCUS14204</name>
    <name evidence="6" type="ORF">XAT740_LOCUS30079</name>
    <name evidence="4" type="ORF">XAT740_LOCUS8076</name>
</gene>
<dbReference type="EMBL" id="CAJNOJ010000057">
    <property type="protein sequence ID" value="CAF0987349.1"/>
    <property type="molecule type" value="Genomic_DNA"/>
</dbReference>
<evidence type="ECO:0000256" key="2">
    <source>
        <dbReference type="ARBA" id="ARBA00022980"/>
    </source>
</evidence>
<reference evidence="4" key="1">
    <citation type="submission" date="2021-02" db="EMBL/GenBank/DDBJ databases">
        <authorList>
            <person name="Nowell W R."/>
        </authorList>
    </citation>
    <scope>NUCLEOTIDE SEQUENCE</scope>
</reference>
<evidence type="ECO:0000313" key="4">
    <source>
        <dbReference type="EMBL" id="CAF0902013.1"/>
    </source>
</evidence>
<sequence>MWNVHSRFLARTVWVRNGEVDLAYRALNRVLNNEDVFKTARLWERYEKPFRKRGRLCYEKAHEIYNYEMERKIKLLMRKNRTNPWPWN</sequence>
<comment type="caution">
    <text evidence="4">The sequence shown here is derived from an EMBL/GenBank/DDBJ whole genome shotgun (WGS) entry which is preliminary data.</text>
</comment>
<evidence type="ECO:0000313" key="6">
    <source>
        <dbReference type="EMBL" id="CAF1324217.1"/>
    </source>
</evidence>
<dbReference type="EMBL" id="CAJNOR010002656">
    <property type="protein sequence ID" value="CAF1324217.1"/>
    <property type="molecule type" value="Genomic_DNA"/>
</dbReference>
<name>A0A813ZNJ9_ADIRI</name>
<dbReference type="PANTHER" id="PTHR21109">
    <property type="entry name" value="MITOCHONDRIAL 28S RIBOSOMAL PROTEIN S21"/>
    <property type="match status" value="1"/>
</dbReference>
<evidence type="ECO:0000313" key="7">
    <source>
        <dbReference type="Proteomes" id="UP000663828"/>
    </source>
</evidence>